<dbReference type="RefSeq" id="WP_158758187.1">
    <property type="nucleotide sequence ID" value="NZ_CP046909.1"/>
</dbReference>
<accession>A0A7Z2G5E5</accession>
<evidence type="ECO:0000313" key="1">
    <source>
        <dbReference type="EMBL" id="QGZ55099.1"/>
    </source>
</evidence>
<evidence type="ECO:0000313" key="2">
    <source>
        <dbReference type="Proteomes" id="UP000434209"/>
    </source>
</evidence>
<proteinExistence type="predicted"/>
<name>A0A7Z2G5E5_9BURK</name>
<dbReference type="Proteomes" id="UP000434209">
    <property type="component" value="Chromosome 1"/>
</dbReference>
<gene>
    <name evidence="1" type="ORF">FAZ97_09305</name>
</gene>
<keyword evidence="2" id="KW-1185">Reference proteome</keyword>
<protein>
    <submittedName>
        <fullName evidence="1">Uncharacterized protein</fullName>
    </submittedName>
</protein>
<dbReference type="AlphaFoldDB" id="A0A7Z2G5E5"/>
<dbReference type="KEGG" id="pacp:FAZ97_09305"/>
<dbReference type="EMBL" id="CP046909">
    <property type="protein sequence ID" value="QGZ55099.1"/>
    <property type="molecule type" value="Genomic_DNA"/>
</dbReference>
<sequence length="122" mass="14167">MQAEIRVMPMDDEARAELLTFLVVGQLFALARSGTWLRTDHLIESSQIWMSSNSVQCDWFERAKLVTASRELAERASTWPFPKDEADLLRLFNLKTGWFLDYRSHVVQRLHAFCAEHLAQRG</sequence>
<dbReference type="OrthoDB" id="9008810at2"/>
<organism evidence="1 2">
    <name type="scientific">Paraburkholderia acidiphila</name>
    <dbReference type="NCBI Taxonomy" id="2571747"/>
    <lineage>
        <taxon>Bacteria</taxon>
        <taxon>Pseudomonadati</taxon>
        <taxon>Pseudomonadota</taxon>
        <taxon>Betaproteobacteria</taxon>
        <taxon>Burkholderiales</taxon>
        <taxon>Burkholderiaceae</taxon>
        <taxon>Paraburkholderia</taxon>
    </lineage>
</organism>
<reference evidence="1 2" key="1">
    <citation type="submission" date="2019-12" db="EMBL/GenBank/DDBJ databases">
        <title>Paraburkholderia acidiphila 7Q-K02 sp. nov and Paraburkholderia acidisoli DHF22 sp. nov., two strains isolated from forest soil.</title>
        <authorList>
            <person name="Gao Z."/>
            <person name="Qiu L."/>
        </authorList>
    </citation>
    <scope>NUCLEOTIDE SEQUENCE [LARGE SCALE GENOMIC DNA]</scope>
    <source>
        <strain evidence="1 2">7Q-K02</strain>
    </source>
</reference>